<evidence type="ECO:0000313" key="3">
    <source>
        <dbReference type="EMBL" id="POS70863.1"/>
    </source>
</evidence>
<keyword evidence="3" id="KW-0540">Nuclease</keyword>
<proteinExistence type="predicted"/>
<keyword evidence="3" id="KW-0378">Hydrolase</keyword>
<dbReference type="Pfam" id="PF03372">
    <property type="entry name" value="Exo_endo_phos"/>
    <property type="match status" value="1"/>
</dbReference>
<dbReference type="InterPro" id="IPR005135">
    <property type="entry name" value="Endo/exonuclease/phosphatase"/>
</dbReference>
<feature type="domain" description="Endonuclease/exonuclease/phosphatase" evidence="2">
    <location>
        <begin position="303"/>
        <end position="597"/>
    </location>
</feature>
<evidence type="ECO:0000259" key="2">
    <source>
        <dbReference type="Pfam" id="PF03372"/>
    </source>
</evidence>
<dbReference type="CDD" id="cd04486">
    <property type="entry name" value="YhcR_OBF_like"/>
    <property type="match status" value="1"/>
</dbReference>
<dbReference type="InParanoid" id="A0A2P5HKS0"/>
<keyword evidence="4" id="KW-1185">Reference proteome</keyword>
<comment type="caution">
    <text evidence="3">The sequence shown here is derived from an EMBL/GenBank/DDBJ whole genome shotgun (WGS) entry which is preliminary data.</text>
</comment>
<dbReference type="Gene3D" id="3.60.10.10">
    <property type="entry name" value="Endonuclease/exonuclease/phosphatase"/>
    <property type="match status" value="1"/>
</dbReference>
<accession>A0A2P5HKS0</accession>
<organism evidence="3 4">
    <name type="scientific">Diaporthe helianthi</name>
    <dbReference type="NCBI Taxonomy" id="158607"/>
    <lineage>
        <taxon>Eukaryota</taxon>
        <taxon>Fungi</taxon>
        <taxon>Dikarya</taxon>
        <taxon>Ascomycota</taxon>
        <taxon>Pezizomycotina</taxon>
        <taxon>Sordariomycetes</taxon>
        <taxon>Sordariomycetidae</taxon>
        <taxon>Diaporthales</taxon>
        <taxon>Diaporthaceae</taxon>
        <taxon>Diaporthe</taxon>
    </lineage>
</organism>
<protein>
    <submittedName>
        <fullName evidence="3">Endonuclease/exonuclease/phosphatase</fullName>
    </submittedName>
</protein>
<dbReference type="AlphaFoldDB" id="A0A2P5HKS0"/>
<name>A0A2P5HKS0_DIAHE</name>
<dbReference type="PANTHER" id="PTHR42834:SF1">
    <property type="entry name" value="ENDONUCLEASE_EXONUCLEASE_PHOSPHATASE FAMILY PROTEIN (AFU_ORTHOLOGUE AFUA_3G09210)"/>
    <property type="match status" value="1"/>
</dbReference>
<feature type="signal peptide" evidence="1">
    <location>
        <begin position="1"/>
        <end position="19"/>
    </location>
</feature>
<dbReference type="SUPFAM" id="SSF56219">
    <property type="entry name" value="DNase I-like"/>
    <property type="match status" value="1"/>
</dbReference>
<keyword evidence="3" id="KW-0255">Endonuclease</keyword>
<dbReference type="PANTHER" id="PTHR42834">
    <property type="entry name" value="ENDONUCLEASE/EXONUCLEASE/PHOSPHATASE FAMILY PROTEIN (AFU_ORTHOLOGUE AFUA_3G09210)"/>
    <property type="match status" value="1"/>
</dbReference>
<dbReference type="GO" id="GO:0004519">
    <property type="term" value="F:endonuclease activity"/>
    <property type="evidence" value="ECO:0007669"/>
    <property type="project" value="UniProtKB-KW"/>
</dbReference>
<evidence type="ECO:0000313" key="4">
    <source>
        <dbReference type="Proteomes" id="UP000094444"/>
    </source>
</evidence>
<dbReference type="EMBL" id="MAVT02001458">
    <property type="protein sequence ID" value="POS70863.1"/>
    <property type="molecule type" value="Genomic_DNA"/>
</dbReference>
<keyword evidence="1" id="KW-0732">Signal</keyword>
<feature type="chain" id="PRO_5015141615" evidence="1">
    <location>
        <begin position="20"/>
        <end position="609"/>
    </location>
</feature>
<gene>
    <name evidence="3" type="ORF">DHEL01_v210741</name>
</gene>
<reference evidence="3" key="1">
    <citation type="submission" date="2017-09" db="EMBL/GenBank/DDBJ databases">
        <title>Polyketide synthases of a Diaporthe helianthi virulent isolate.</title>
        <authorList>
            <person name="Baroncelli R."/>
        </authorList>
    </citation>
    <scope>NUCLEOTIDE SEQUENCE [LARGE SCALE GENOMIC DNA]</scope>
    <source>
        <strain evidence="3">7/96</strain>
    </source>
</reference>
<dbReference type="GO" id="GO:0004527">
    <property type="term" value="F:exonuclease activity"/>
    <property type="evidence" value="ECO:0007669"/>
    <property type="project" value="UniProtKB-KW"/>
</dbReference>
<dbReference type="OrthoDB" id="47488at2759"/>
<dbReference type="Proteomes" id="UP000094444">
    <property type="component" value="Unassembled WGS sequence"/>
</dbReference>
<sequence length="609" mass="64021">MKGLLCTVAGALLARSAAALSISEINGNKFLSPYNGLSLTNISGLVTAKSSTGVFVRSTVPDNNTATSDSAFIYSSSVGSSLNVGDIITFSARVTEYRSSGSTYLYLTELTSPTNVVVVSRNNTVKPLVIGEDTLNPPTEQFSSLDGGDVYAIPNAVANISSVNPVLDPANYGLDFWESLIAELVTIKNVTIISRPSSYGETWATGGWPATGRSSRGSLTMTALDSNPEVIKIDDPLDGTKNPPSPKIGDEATDITGVVYQQFGFYYILPLTAYQLTTLAEGTAPPTTLESTRSCEGITVGDYNVENLAPTTANLEGRADHIVNYLGSPDLVFVQEIQDGSGPTNDGVVDANATLTALVDAIAAVGNVTYSFVEIAPEDGQDGGQPGGNIRVAYLYRPDVVSLYKPSPGDSTTATAVVSGDSGPELTLNPGRIDPTNPCWGASRKPLAAAWLAEGATKPFFTVNVHWSSKGGSSSLQGDLRPPINGVVGNRLLQANVTGSFIAEILAIDPSAAVIAAGDFNEFAFVEPLVTFADISGLTELDDVVGTPPEERYTYTFDMNTQALDHMYVSPVLEEGAGYEHIHVNTWAVEADVVSDHDPSVARFGVCGA</sequence>
<dbReference type="InterPro" id="IPR036691">
    <property type="entry name" value="Endo/exonu/phosph_ase_sf"/>
</dbReference>
<dbReference type="STRING" id="158607.A0A2P5HKS0"/>
<evidence type="ECO:0000256" key="1">
    <source>
        <dbReference type="SAM" id="SignalP"/>
    </source>
</evidence>